<accession>A0A077LZD7</accession>
<evidence type="ECO:0008006" key="3">
    <source>
        <dbReference type="Google" id="ProtNLM"/>
    </source>
</evidence>
<sequence length="172" mass="18997">MPTAAALLATVQGFLDRAEVEWEPGARDDELVVTLPGDKKLKTIASLVCSAQGLSVSAFVIRHPDENEEEFYRFLLRRNLRLPGLAYAIDASGDVYLTGRVAPDGVTDTELDQLLGVVLEAADGPFNELLVIGFLGSMRKEWEWRVSRGESLRNLEAFRSILERPGDPPRDA</sequence>
<name>A0A077LZD7_9MICO</name>
<dbReference type="Gene3D" id="3.30.1460.10">
    <property type="match status" value="1"/>
</dbReference>
<dbReference type="InterPro" id="IPR019660">
    <property type="entry name" value="Put_sensory_transdc_reg_YbjN"/>
</dbReference>
<dbReference type="STRING" id="1194083.BN12_2660014"/>
<dbReference type="Proteomes" id="UP000035721">
    <property type="component" value="Unassembled WGS sequence"/>
</dbReference>
<reference evidence="1 2" key="1">
    <citation type="journal article" date="2013" name="ISME J.">
        <title>A metabolic model for members of the genus Tetrasphaera involved in enhanced biological phosphorus removal.</title>
        <authorList>
            <person name="Kristiansen R."/>
            <person name="Nguyen H.T.T."/>
            <person name="Saunders A.M."/>
            <person name="Nielsen J.L."/>
            <person name="Wimmer R."/>
            <person name="Le V.Q."/>
            <person name="McIlroy S.J."/>
            <person name="Petrovski S."/>
            <person name="Seviour R.J."/>
            <person name="Calteau A."/>
            <person name="Nielsen K.L."/>
            <person name="Nielsen P.H."/>
        </authorList>
    </citation>
    <scope>NUCLEOTIDE SEQUENCE [LARGE SCALE GENOMIC DNA]</scope>
    <source>
        <strain evidence="1 2">T1-X7</strain>
    </source>
</reference>
<evidence type="ECO:0000313" key="2">
    <source>
        <dbReference type="Proteomes" id="UP000035721"/>
    </source>
</evidence>
<protein>
    <recommendedName>
        <fullName evidence="3">YbjN domain-containing protein</fullName>
    </recommendedName>
</protein>
<dbReference type="AlphaFoldDB" id="A0A077LZD7"/>
<keyword evidence="2" id="KW-1185">Reference proteome</keyword>
<proteinExistence type="predicted"/>
<dbReference type="SUPFAM" id="SSF69635">
    <property type="entry name" value="Type III secretory system chaperone-like"/>
    <property type="match status" value="1"/>
</dbReference>
<dbReference type="Pfam" id="PF10722">
    <property type="entry name" value="YbjN"/>
    <property type="match status" value="1"/>
</dbReference>
<evidence type="ECO:0000313" key="1">
    <source>
        <dbReference type="EMBL" id="CCH78247.1"/>
    </source>
</evidence>
<gene>
    <name evidence="1" type="ORF">BN12_2660014</name>
</gene>
<organism evidence="1 2">
    <name type="scientific">Nostocoides japonicum T1-X7</name>
    <dbReference type="NCBI Taxonomy" id="1194083"/>
    <lineage>
        <taxon>Bacteria</taxon>
        <taxon>Bacillati</taxon>
        <taxon>Actinomycetota</taxon>
        <taxon>Actinomycetes</taxon>
        <taxon>Micrococcales</taxon>
        <taxon>Intrasporangiaceae</taxon>
        <taxon>Nostocoides</taxon>
    </lineage>
</organism>
<comment type="caution">
    <text evidence="1">The sequence shown here is derived from an EMBL/GenBank/DDBJ whole genome shotgun (WGS) entry which is preliminary data.</text>
</comment>
<dbReference type="OrthoDB" id="3212317at2"/>
<dbReference type="RefSeq" id="WP_048555215.1">
    <property type="nucleotide sequence ID" value="NZ_HF570958.1"/>
</dbReference>
<dbReference type="EMBL" id="CAJB01000186">
    <property type="protein sequence ID" value="CCH78247.1"/>
    <property type="molecule type" value="Genomic_DNA"/>
</dbReference>